<sequence>MSIAPPPSDARSLRTSPVAPTTSSAVPTSPDVTVPHTVGTAVPTGTRGFEFDVAIVGLGYVGLPTALAYHHAGTSVIGLDVSQRRLETIRSRGADLLEDDRVRLESAFLADDFVLTDDPSMLARAAAVVVCVPTPVDEHLVPDLAILRGAAATVVEHAVPGQLLMLTSTTYVGCTDDLLVRPLTERGLLPGTDVFVAFSPERIDPGNASVSHEDVPRVLGAATPACAAVADEMLGRYARVHRVPSLAAAEMTKLLENTFRAVNIALANEFSDICRTMGIDVADVVDAAATKPYGFMAFMPGPGVGGHCIPCDPHYLLWQLQADRQAAPMITQAMTEIAARPGRVVDRTREVLSDAGRGLRGARVLVVGIAYKRDVADLRESPALEVLERLIAGGAEVGFADHRFDSVRLHDGTVLDDVVDEGAFGADVVLLHTRHSDADLSWITGDQLVVDTTYRAADLTGRILL</sequence>
<accession>A0ACD1E622</accession>
<proteinExistence type="predicted"/>
<gene>
    <name evidence="1" type="ORF">KM842_03905</name>
</gene>
<organism evidence="1 2">
    <name type="scientific">Curtobacterium aetherium</name>
    <dbReference type="NCBI Taxonomy" id="2841594"/>
    <lineage>
        <taxon>Bacteria</taxon>
        <taxon>Bacillati</taxon>
        <taxon>Actinomycetota</taxon>
        <taxon>Actinomycetes</taxon>
        <taxon>Micrococcales</taxon>
        <taxon>Microbacteriaceae</taxon>
        <taxon>Curtobacterium</taxon>
    </lineage>
</organism>
<evidence type="ECO:0000313" key="2">
    <source>
        <dbReference type="Proteomes" id="UP000681794"/>
    </source>
</evidence>
<protein>
    <submittedName>
        <fullName evidence="1">Nucleotide sugar dehydrogenase</fullName>
    </submittedName>
</protein>
<reference evidence="1" key="1">
    <citation type="submission" date="2021-06" db="EMBL/GenBank/DDBJ databases">
        <authorList>
            <person name="Ellington A.J."/>
            <person name="Bryan N.C."/>
            <person name="Christner B.C."/>
            <person name="Reisch C.R."/>
        </authorList>
    </citation>
    <scope>NUCLEOTIDE SEQUENCE</scope>
    <source>
        <strain evidence="1">L6-1</strain>
    </source>
</reference>
<dbReference type="EMBL" id="CP076544">
    <property type="protein sequence ID" value="QWS34329.1"/>
    <property type="molecule type" value="Genomic_DNA"/>
</dbReference>
<dbReference type="Proteomes" id="UP000681794">
    <property type="component" value="Chromosome"/>
</dbReference>
<keyword evidence="2" id="KW-1185">Reference proteome</keyword>
<name>A0ACD1E622_9MICO</name>
<evidence type="ECO:0000313" key="1">
    <source>
        <dbReference type="EMBL" id="QWS34329.1"/>
    </source>
</evidence>